<keyword evidence="2" id="KW-1185">Reference proteome</keyword>
<gene>
    <name evidence="1" type="ORF">FEM33_17225</name>
</gene>
<dbReference type="EMBL" id="VBSN01000049">
    <property type="protein sequence ID" value="KAA6438429.1"/>
    <property type="molecule type" value="Genomic_DNA"/>
</dbReference>
<organism evidence="1 2">
    <name type="scientific">Dyadobacter flavalbus</name>
    <dbReference type="NCBI Taxonomy" id="2579942"/>
    <lineage>
        <taxon>Bacteria</taxon>
        <taxon>Pseudomonadati</taxon>
        <taxon>Bacteroidota</taxon>
        <taxon>Cytophagia</taxon>
        <taxon>Cytophagales</taxon>
        <taxon>Spirosomataceae</taxon>
        <taxon>Dyadobacter</taxon>
    </lineage>
</organism>
<protein>
    <submittedName>
        <fullName evidence="1">Uncharacterized protein</fullName>
    </submittedName>
</protein>
<dbReference type="Proteomes" id="UP000323994">
    <property type="component" value="Unassembled WGS sequence"/>
</dbReference>
<dbReference type="OrthoDB" id="486596at2"/>
<comment type="caution">
    <text evidence="1">The sequence shown here is derived from an EMBL/GenBank/DDBJ whole genome shotgun (WGS) entry which is preliminary data.</text>
</comment>
<dbReference type="AlphaFoldDB" id="A0A5M8QQS4"/>
<sequence length="326" mass="36768">MQKYCATSGVRADTLLKTIRKDPGGLLAGHLDPILELAQSIPAYSGNFLEWHLGKTTGVLDYIYRINTIYDTPLLSFDPLPGGQDAVISRGYRKLVNDARTQFRYGIENVFFEYDFPVLNDPAVFFDLHKRTGIRADAKRHDLLEVCSLFEYPLSEAFSEMLARLDAHDFNAIHFGLMFSRAAKAVRMTIDNVQGGRLTEALKLLGWQGDFGIVSGILDNFSRSTERMLLSVDYGGLCSQRIGIEMLGAGMHRIVPDLAASGMITGQQQELLLKWSGRTLLEPSDARQLSELHQRQVTHLYRRINHFKFIVDGSDVSVKAYLYYCF</sequence>
<evidence type="ECO:0000313" key="1">
    <source>
        <dbReference type="EMBL" id="KAA6438429.1"/>
    </source>
</evidence>
<evidence type="ECO:0000313" key="2">
    <source>
        <dbReference type="Proteomes" id="UP000323994"/>
    </source>
</evidence>
<name>A0A5M8QQS4_9BACT</name>
<reference evidence="1 2" key="1">
    <citation type="submission" date="2019-05" db="EMBL/GenBank/DDBJ databases">
        <authorList>
            <person name="Qu J.-H."/>
        </authorList>
    </citation>
    <scope>NUCLEOTIDE SEQUENCE [LARGE SCALE GENOMIC DNA]</scope>
    <source>
        <strain evidence="1 2">NS28</strain>
    </source>
</reference>
<accession>A0A5M8QQS4</accession>
<proteinExistence type="predicted"/>
<dbReference type="RefSeq" id="WP_139013231.1">
    <property type="nucleotide sequence ID" value="NZ_VBSN01000049.1"/>
</dbReference>